<organism evidence="7 8">
    <name type="scientific">Methylophilus luteus</name>
    <dbReference type="NCBI Taxonomy" id="640108"/>
    <lineage>
        <taxon>Bacteria</taxon>
        <taxon>Pseudomonadati</taxon>
        <taxon>Pseudomonadota</taxon>
        <taxon>Betaproteobacteria</taxon>
        <taxon>Nitrosomonadales</taxon>
        <taxon>Methylophilaceae</taxon>
        <taxon>Methylophilus</taxon>
    </lineage>
</organism>
<keyword evidence="8" id="KW-1185">Reference proteome</keyword>
<dbReference type="InterPro" id="IPR003593">
    <property type="entry name" value="AAA+_ATPase"/>
</dbReference>
<accession>A0ABW3F4K1</accession>
<evidence type="ECO:0000313" key="7">
    <source>
        <dbReference type="EMBL" id="MFD0912438.1"/>
    </source>
</evidence>
<keyword evidence="2" id="KW-0813">Transport</keyword>
<sequence>MGRTKAALNYIDQESVNDLDPASAPAAQPISGSSGSSKRLSLASEAAVLAIEGVSKTFQLNGKSLQVLSDFSLQVAKGEFISIVGSSGCGKSTLLRLIAGLDTSYDGSIVWLGEHVAATSLDRGLVFQEHRLFPWLTVQQNVALALESSGLSQAEIKARVAHQIELVGLSGFADAYPHQISGGMSQRVAIARALVLKPRLLLLDEPFGALDALTRLKMQQELQRLWESEETTSILVTHDVEEAVFLGDRVVVMEANPGRIKRIVEVDLPRPRHRASAKFQQIKDDVLSDFIEIS</sequence>
<dbReference type="InterPro" id="IPR017871">
    <property type="entry name" value="ABC_transporter-like_CS"/>
</dbReference>
<protein>
    <submittedName>
        <fullName evidence="7">ABC transporter ATP-binding protein</fullName>
    </submittedName>
</protein>
<dbReference type="InterPro" id="IPR003439">
    <property type="entry name" value="ABC_transporter-like_ATP-bd"/>
</dbReference>
<evidence type="ECO:0000313" key="8">
    <source>
        <dbReference type="Proteomes" id="UP001597128"/>
    </source>
</evidence>
<proteinExistence type="inferred from homology"/>
<dbReference type="PANTHER" id="PTHR42788:SF13">
    <property type="entry name" value="ALIPHATIC SULFONATES IMPORT ATP-BINDING PROTEIN SSUB"/>
    <property type="match status" value="1"/>
</dbReference>
<dbReference type="PROSITE" id="PS00211">
    <property type="entry name" value="ABC_TRANSPORTER_1"/>
    <property type="match status" value="1"/>
</dbReference>
<dbReference type="RefSeq" id="WP_379055371.1">
    <property type="nucleotide sequence ID" value="NZ_JBHTKB010000001.1"/>
</dbReference>
<name>A0ABW3F4K1_9PROT</name>
<dbReference type="Proteomes" id="UP001597128">
    <property type="component" value="Unassembled WGS sequence"/>
</dbReference>
<evidence type="ECO:0000256" key="4">
    <source>
        <dbReference type="ARBA" id="ARBA00022741"/>
    </source>
</evidence>
<evidence type="ECO:0000259" key="6">
    <source>
        <dbReference type="PROSITE" id="PS50893"/>
    </source>
</evidence>
<keyword evidence="3" id="KW-0472">Membrane</keyword>
<evidence type="ECO:0000256" key="1">
    <source>
        <dbReference type="ARBA" id="ARBA00005417"/>
    </source>
</evidence>
<dbReference type="SUPFAM" id="SSF52540">
    <property type="entry name" value="P-loop containing nucleoside triphosphate hydrolases"/>
    <property type="match status" value="1"/>
</dbReference>
<reference evidence="8" key="1">
    <citation type="journal article" date="2019" name="Int. J. Syst. Evol. Microbiol.">
        <title>The Global Catalogue of Microorganisms (GCM) 10K type strain sequencing project: providing services to taxonomists for standard genome sequencing and annotation.</title>
        <authorList>
            <consortium name="The Broad Institute Genomics Platform"/>
            <consortium name="The Broad Institute Genome Sequencing Center for Infectious Disease"/>
            <person name="Wu L."/>
            <person name="Ma J."/>
        </authorList>
    </citation>
    <scope>NUCLEOTIDE SEQUENCE [LARGE SCALE GENOMIC DNA]</scope>
    <source>
        <strain evidence="8">CCUG 58412</strain>
    </source>
</reference>
<keyword evidence="4" id="KW-0547">Nucleotide-binding</keyword>
<dbReference type="SMART" id="SM00382">
    <property type="entry name" value="AAA"/>
    <property type="match status" value="1"/>
</dbReference>
<keyword evidence="5 7" id="KW-0067">ATP-binding</keyword>
<gene>
    <name evidence="7" type="ORF">ACFQ1Z_02655</name>
</gene>
<dbReference type="PANTHER" id="PTHR42788">
    <property type="entry name" value="TAURINE IMPORT ATP-BINDING PROTEIN-RELATED"/>
    <property type="match status" value="1"/>
</dbReference>
<evidence type="ECO:0000256" key="5">
    <source>
        <dbReference type="ARBA" id="ARBA00022840"/>
    </source>
</evidence>
<keyword evidence="3" id="KW-1003">Cell membrane</keyword>
<dbReference type="CDD" id="cd03293">
    <property type="entry name" value="ABC_NrtD_SsuB_transporters"/>
    <property type="match status" value="1"/>
</dbReference>
<dbReference type="Gene3D" id="3.40.50.300">
    <property type="entry name" value="P-loop containing nucleotide triphosphate hydrolases"/>
    <property type="match status" value="1"/>
</dbReference>
<dbReference type="InterPro" id="IPR027417">
    <property type="entry name" value="P-loop_NTPase"/>
</dbReference>
<dbReference type="GO" id="GO:0005524">
    <property type="term" value="F:ATP binding"/>
    <property type="evidence" value="ECO:0007669"/>
    <property type="project" value="UniProtKB-KW"/>
</dbReference>
<dbReference type="EMBL" id="JBHTKB010000001">
    <property type="protein sequence ID" value="MFD0912438.1"/>
    <property type="molecule type" value="Genomic_DNA"/>
</dbReference>
<dbReference type="InterPro" id="IPR050166">
    <property type="entry name" value="ABC_transporter_ATP-bind"/>
</dbReference>
<comment type="caution">
    <text evidence="7">The sequence shown here is derived from an EMBL/GenBank/DDBJ whole genome shotgun (WGS) entry which is preliminary data.</text>
</comment>
<feature type="domain" description="ABC transporter" evidence="6">
    <location>
        <begin position="49"/>
        <end position="280"/>
    </location>
</feature>
<comment type="similarity">
    <text evidence="1">Belongs to the ABC transporter superfamily.</text>
</comment>
<dbReference type="PROSITE" id="PS50893">
    <property type="entry name" value="ABC_TRANSPORTER_2"/>
    <property type="match status" value="1"/>
</dbReference>
<evidence type="ECO:0000256" key="3">
    <source>
        <dbReference type="ARBA" id="ARBA00022475"/>
    </source>
</evidence>
<evidence type="ECO:0000256" key="2">
    <source>
        <dbReference type="ARBA" id="ARBA00022448"/>
    </source>
</evidence>
<dbReference type="Pfam" id="PF00005">
    <property type="entry name" value="ABC_tran"/>
    <property type="match status" value="1"/>
</dbReference>